<proteinExistence type="predicted"/>
<dbReference type="PATRIC" id="fig|1548749.3.peg.2470"/>
<evidence type="ECO:0000259" key="2">
    <source>
        <dbReference type="Pfam" id="PF13439"/>
    </source>
</evidence>
<accession>A0A137RG24</accession>
<evidence type="ECO:0000313" key="4">
    <source>
        <dbReference type="Proteomes" id="UP000070138"/>
    </source>
</evidence>
<feature type="domain" description="Glycosyl transferase family 1" evidence="1">
    <location>
        <begin position="181"/>
        <end position="339"/>
    </location>
</feature>
<organism evidence="3 4">
    <name type="scientific">Aequorivita aquimaris</name>
    <dbReference type="NCBI Taxonomy" id="1548749"/>
    <lineage>
        <taxon>Bacteria</taxon>
        <taxon>Pseudomonadati</taxon>
        <taxon>Bacteroidota</taxon>
        <taxon>Flavobacteriia</taxon>
        <taxon>Flavobacteriales</taxon>
        <taxon>Flavobacteriaceae</taxon>
        <taxon>Aequorivita</taxon>
    </lineage>
</organism>
<keyword evidence="3" id="KW-0808">Transferase</keyword>
<reference evidence="4" key="1">
    <citation type="submission" date="2014-10" db="EMBL/GenBank/DDBJ databases">
        <title>Genome sequencing of Vitellibacter sp. D-24.</title>
        <authorList>
            <person name="Thevarajoo S."/>
            <person name="Selvaratnam C."/>
            <person name="Goh K.M."/>
            <person name="Chong C.S."/>
        </authorList>
    </citation>
    <scope>NUCLEOTIDE SEQUENCE [LARGE SCALE GENOMIC DNA]</scope>
    <source>
        <strain evidence="4">D-24</strain>
    </source>
</reference>
<dbReference type="SUPFAM" id="SSF53756">
    <property type="entry name" value="UDP-Glycosyltransferase/glycogen phosphorylase"/>
    <property type="match status" value="1"/>
</dbReference>
<dbReference type="InterPro" id="IPR001296">
    <property type="entry name" value="Glyco_trans_1"/>
</dbReference>
<keyword evidence="4" id="KW-1185">Reference proteome</keyword>
<dbReference type="AlphaFoldDB" id="A0A137RG24"/>
<name>A0A137RG24_9FLAO</name>
<reference evidence="3 4" key="2">
    <citation type="journal article" date="2016" name="Int. J. Syst. Evol. Microbiol.">
        <title>Vitellibacter aquimaris sp. nov., a marine bacterium isolated from seawater.</title>
        <authorList>
            <person name="Thevarajoo S."/>
            <person name="Selvaratnam C."/>
            <person name="Goh K.M."/>
            <person name="Hong K.W."/>
            <person name="Chan X.Y."/>
            <person name="Chan K.G."/>
            <person name="Chong C.S."/>
        </authorList>
    </citation>
    <scope>NUCLEOTIDE SEQUENCE [LARGE SCALE GENOMIC DNA]</scope>
    <source>
        <strain evidence="3 4">D-24</strain>
    </source>
</reference>
<comment type="caution">
    <text evidence="3">The sequence shown here is derived from an EMBL/GenBank/DDBJ whole genome shotgun (WGS) entry which is preliminary data.</text>
</comment>
<dbReference type="Pfam" id="PF00534">
    <property type="entry name" value="Glycos_transf_1"/>
    <property type="match status" value="1"/>
</dbReference>
<sequence>MQKKIKILYTIPNFDTAGSGKVVYDLINNLDRTIFEPEICCFHTKGSFMEEIEKLQVKIHVFPFAINYRPFFSFPFRLLKIILFFKNHQFDIIHSWHWSSDFSEPLAAKLAGIPWIYTKKAMGWGNKAWKWRSALSAKIITINDDMKSFFEDRMPDKIEAIPLGVDTHYYVPRLKNENTLLEELTIDKNDFIIISVVNLIPKKGIEILIKAIIELNNPQIKLYIVGNNTGEYAQGLLELTKGNLNIKFLGKKMDVRPYHAIADLFVIPTLELAEGLPIAPLEAMASGNIVIGSNVSGIKDILEPFPSYLFETNNVESLKAAILRILNMSLEERVQLAKDMRTHVENEFSLEHFIKMNSKLYKKILKRE</sequence>
<dbReference type="InterPro" id="IPR028098">
    <property type="entry name" value="Glyco_trans_4-like_N"/>
</dbReference>
<gene>
    <name evidence="3" type="ORF">LS48_11795</name>
</gene>
<dbReference type="PANTHER" id="PTHR12526">
    <property type="entry name" value="GLYCOSYLTRANSFERASE"/>
    <property type="match status" value="1"/>
</dbReference>
<protein>
    <submittedName>
        <fullName evidence="3">Glycosyltransferase</fullName>
    </submittedName>
</protein>
<dbReference type="GO" id="GO:0016757">
    <property type="term" value="F:glycosyltransferase activity"/>
    <property type="evidence" value="ECO:0007669"/>
    <property type="project" value="InterPro"/>
</dbReference>
<dbReference type="Gene3D" id="3.40.50.2000">
    <property type="entry name" value="Glycogen Phosphorylase B"/>
    <property type="match status" value="2"/>
</dbReference>
<evidence type="ECO:0000259" key="1">
    <source>
        <dbReference type="Pfam" id="PF00534"/>
    </source>
</evidence>
<dbReference type="Pfam" id="PF13439">
    <property type="entry name" value="Glyco_transf_4"/>
    <property type="match status" value="1"/>
</dbReference>
<evidence type="ECO:0000313" key="3">
    <source>
        <dbReference type="EMBL" id="KXN98448.1"/>
    </source>
</evidence>
<feature type="domain" description="Glycosyltransferase subfamily 4-like N-terminal" evidence="2">
    <location>
        <begin position="18"/>
        <end position="168"/>
    </location>
</feature>
<dbReference type="EMBL" id="JRWG01000007">
    <property type="protein sequence ID" value="KXN98448.1"/>
    <property type="molecule type" value="Genomic_DNA"/>
</dbReference>
<dbReference type="OrthoDB" id="7560678at2"/>
<dbReference type="STRING" id="1548749.LS48_11795"/>
<dbReference type="Proteomes" id="UP000070138">
    <property type="component" value="Unassembled WGS sequence"/>
</dbReference>